<comment type="subcellular location">
    <subcellularLocation>
        <location evidence="3">Cell membrane</location>
        <topology evidence="3">Multi-pass membrane protein</topology>
    </subcellularLocation>
    <subcellularLocation>
        <location evidence="28">Cytoplasmic vesicle</location>
        <location evidence="28">Phagosome membrane</location>
        <topology evidence="28">Peripheral membrane protein</topology>
    </subcellularLocation>
    <subcellularLocation>
        <location evidence="1">Early endosome membrane</location>
        <topology evidence="1">Peripheral membrane protein</topology>
    </subcellularLocation>
    <subcellularLocation>
        <location evidence="2">Late endosome membrane</location>
        <topology evidence="2">Peripheral membrane protein</topology>
    </subcellularLocation>
</comment>
<dbReference type="PRINTS" id="PR00249">
    <property type="entry name" value="GPCRSECRETIN"/>
</dbReference>
<dbReference type="GO" id="GO:0000285">
    <property type="term" value="F:1-phosphatidylinositol-3-phosphate 5-kinase activity"/>
    <property type="evidence" value="ECO:0007669"/>
    <property type="project" value="UniProtKB-EC"/>
</dbReference>
<evidence type="ECO:0000256" key="9">
    <source>
        <dbReference type="ARBA" id="ARBA00022679"/>
    </source>
</evidence>
<dbReference type="SUPFAM" id="SSF46785">
    <property type="entry name" value="Winged helix' DNA-binding domain"/>
    <property type="match status" value="1"/>
</dbReference>
<evidence type="ECO:0000256" key="15">
    <source>
        <dbReference type="ARBA" id="ARBA00022771"/>
    </source>
</evidence>
<evidence type="ECO:0000256" key="6">
    <source>
        <dbReference type="ARBA" id="ARBA00012513"/>
    </source>
</evidence>
<accession>A0AAW1CB40</accession>
<dbReference type="PROSITE" id="PS50186">
    <property type="entry name" value="DEP"/>
    <property type="match status" value="1"/>
</dbReference>
<evidence type="ECO:0000256" key="1">
    <source>
        <dbReference type="ARBA" id="ARBA00004220"/>
    </source>
</evidence>
<dbReference type="Pfam" id="PF00610">
    <property type="entry name" value="DEP"/>
    <property type="match status" value="1"/>
</dbReference>
<evidence type="ECO:0000256" key="35">
    <source>
        <dbReference type="ARBA" id="ARBA00071350"/>
    </source>
</evidence>
<dbReference type="FunFam" id="3.30.810.10:FF:000001">
    <property type="entry name" value="1-phosphatidylinositol 3-phosphate 5-kinase FAB1"/>
    <property type="match status" value="1"/>
</dbReference>
<feature type="region of interest" description="Disordered" evidence="43">
    <location>
        <begin position="1863"/>
        <end position="1884"/>
    </location>
</feature>
<evidence type="ECO:0000256" key="41">
    <source>
        <dbReference type="PROSITE-ProRule" id="PRU00091"/>
    </source>
</evidence>
<feature type="compositionally biased region" description="Polar residues" evidence="43">
    <location>
        <begin position="1788"/>
        <end position="1801"/>
    </location>
</feature>
<dbReference type="GO" id="GO:0016308">
    <property type="term" value="F:1-phosphatidylinositol-4-phosphate 5-kinase activity"/>
    <property type="evidence" value="ECO:0007669"/>
    <property type="project" value="UniProtKB-ARBA"/>
</dbReference>
<keyword evidence="23 44" id="KW-0472">Membrane</keyword>
<evidence type="ECO:0000256" key="32">
    <source>
        <dbReference type="ARBA" id="ARBA00053481"/>
    </source>
</evidence>
<feature type="compositionally biased region" description="Basic and acidic residues" evidence="43">
    <location>
        <begin position="538"/>
        <end position="547"/>
    </location>
</feature>
<evidence type="ECO:0000256" key="36">
    <source>
        <dbReference type="ARBA" id="ARBA00073612"/>
    </source>
</evidence>
<comment type="catalytic activity">
    <reaction evidence="31">
        <text>a 1,2-diacyl-sn-glycero-3-phospho-(1D-myo-inositol-3-phosphate) + ATP = a 1,2-diacyl-sn-glycero-3-phospho-(1D-myo-inositol-3,5-bisphosphate) + ADP + H(+)</text>
        <dbReference type="Rhea" id="RHEA:13609"/>
        <dbReference type="ChEBI" id="CHEBI:15378"/>
        <dbReference type="ChEBI" id="CHEBI:30616"/>
        <dbReference type="ChEBI" id="CHEBI:57923"/>
        <dbReference type="ChEBI" id="CHEBI:58088"/>
        <dbReference type="ChEBI" id="CHEBI:456216"/>
        <dbReference type="EC" id="2.7.1.150"/>
    </reaction>
    <physiologicalReaction direction="left-to-right" evidence="31">
        <dbReference type="Rhea" id="RHEA:13610"/>
    </physiologicalReaction>
</comment>
<dbReference type="Gene3D" id="3.30.810.10">
    <property type="entry name" value="2-Layer Sandwich"/>
    <property type="match status" value="1"/>
</dbReference>
<dbReference type="FunFam" id="3.30.40.10:FF:000057">
    <property type="entry name" value="1-phosphatidylinositol 3-phosphate 5-kinase isoform X1"/>
    <property type="match status" value="1"/>
</dbReference>
<feature type="compositionally biased region" description="Polar residues" evidence="43">
    <location>
        <begin position="1618"/>
        <end position="1632"/>
    </location>
</feature>
<feature type="compositionally biased region" description="Polar residues" evidence="43">
    <location>
        <begin position="565"/>
        <end position="576"/>
    </location>
</feature>
<keyword evidence="11" id="KW-0479">Metal-binding</keyword>
<feature type="compositionally biased region" description="Polar residues" evidence="43">
    <location>
        <begin position="520"/>
        <end position="537"/>
    </location>
</feature>
<feature type="region of interest" description="Disordered" evidence="43">
    <location>
        <begin position="134"/>
        <end position="204"/>
    </location>
</feature>
<feature type="region of interest" description="Disordered" evidence="43">
    <location>
        <begin position="520"/>
        <end position="547"/>
    </location>
</feature>
<evidence type="ECO:0000313" key="51">
    <source>
        <dbReference type="Proteomes" id="UP001474421"/>
    </source>
</evidence>
<dbReference type="PROSITE" id="PS50178">
    <property type="entry name" value="ZF_FYVE"/>
    <property type="match status" value="1"/>
</dbReference>
<feature type="compositionally biased region" description="Polar residues" evidence="43">
    <location>
        <begin position="403"/>
        <end position="413"/>
    </location>
</feature>
<keyword evidence="51" id="KW-1185">Reference proteome</keyword>
<feature type="region of interest" description="Disordered" evidence="43">
    <location>
        <begin position="1593"/>
        <end position="1685"/>
    </location>
</feature>
<dbReference type="GO" id="GO:0007166">
    <property type="term" value="P:cell surface receptor signaling pathway"/>
    <property type="evidence" value="ECO:0007669"/>
    <property type="project" value="InterPro"/>
</dbReference>
<dbReference type="EMBL" id="JAOTOJ010000001">
    <property type="protein sequence ID" value="KAK9410913.1"/>
    <property type="molecule type" value="Genomic_DNA"/>
</dbReference>
<feature type="compositionally biased region" description="Low complexity" evidence="43">
    <location>
        <begin position="1642"/>
        <end position="1658"/>
    </location>
</feature>
<feature type="transmembrane region" description="Helical" evidence="44">
    <location>
        <begin position="2531"/>
        <end position="2553"/>
    </location>
</feature>
<evidence type="ECO:0000256" key="13">
    <source>
        <dbReference type="ARBA" id="ARBA00022741"/>
    </source>
</evidence>
<dbReference type="GO" id="GO:0090385">
    <property type="term" value="P:phagosome-lysosome fusion"/>
    <property type="evidence" value="ECO:0007669"/>
    <property type="project" value="TreeGrafter"/>
</dbReference>
<dbReference type="InterPro" id="IPR013083">
    <property type="entry name" value="Znf_RING/FYVE/PHD"/>
</dbReference>
<proteinExistence type="inferred from homology"/>
<comment type="caution">
    <text evidence="50">The sequence shown here is derived from an EMBL/GenBank/DDBJ whole genome shotgun (WGS) entry which is preliminary data.</text>
</comment>
<dbReference type="InterPro" id="IPR027409">
    <property type="entry name" value="GroEL-like_apical_dom_sf"/>
</dbReference>
<dbReference type="PANTHER" id="PTHR46715">
    <property type="entry name" value="1-PHOSPHATIDYLINOSITOL 3-PHOSPHATE 5-KINASE"/>
    <property type="match status" value="1"/>
</dbReference>
<dbReference type="CDD" id="cd03334">
    <property type="entry name" value="Fab1_TCP"/>
    <property type="match status" value="1"/>
</dbReference>
<evidence type="ECO:0000256" key="5">
    <source>
        <dbReference type="ARBA" id="ARBA00012009"/>
    </source>
</evidence>
<feature type="region of interest" description="Disordered" evidence="43">
    <location>
        <begin position="561"/>
        <end position="582"/>
    </location>
</feature>
<dbReference type="GO" id="GO:0031902">
    <property type="term" value="C:late endosome membrane"/>
    <property type="evidence" value="ECO:0007669"/>
    <property type="project" value="UniProtKB-SubCell"/>
</dbReference>
<dbReference type="FunFam" id="3.30.800.10:FF:000004">
    <property type="entry name" value="1-phosphatidylinositol 3-phosphate 5-kinase isoform X1"/>
    <property type="match status" value="1"/>
</dbReference>
<dbReference type="InterPro" id="IPR017455">
    <property type="entry name" value="Znf_FYVE-rel"/>
</dbReference>
<dbReference type="CDD" id="cd17300">
    <property type="entry name" value="PIPKc_PIKfyve"/>
    <property type="match status" value="1"/>
</dbReference>
<evidence type="ECO:0000256" key="29">
    <source>
        <dbReference type="ARBA" id="ARBA00048977"/>
    </source>
</evidence>
<sequence>MIGKKQEVDGEEGARASRVSCFLSRASWFRLAAPSLMVLPLGEQSAGDPWRETEIACWSLPRGGIHEMATDDKTFPTLESVNDLPYSPGSPSHLTHFKPLTPDQDEPPFKSAYSSFVNLFRFTKDDGRLAPSVERTEIGQGDHQQTLNANWSSPEHSSRSQSLRSSPIAYKKTQPAGELQRRSSTSLDNRRKDPPLSGHDPRTAVQLRSLSTVLKRLKEIMEGKSQDSDLKQYWMPDSQCKECYDCSEKFTTFRRRHHCRLCGQIFCSRCCNQEIPGKFMGYTGDLRACTYCRKIALSYAHSTDGNTIGEDLSSLSDSSSCLSVLDPGEPRTPVGSRKASRNIFLEEDLAWQSLIHPDSSSSTLSTRLGSVQEETGKSPARNRSASITNLSLDRSGSPMVPSYETSVSPQTNRTYMKETSEDERKLLLDSVQLKDLWKKICHHNSGMEFQDHRYWLRTHPNCIVGKELVNWLIRNGHITTRAQAIAIGQALVDGRWLDCVSHHDQIFRDEYALYRPLQSTEFSETPSPDSDSVNSVEGHSEPSWFKDIKFDDSDTEQIAEEGDDNLTNSASPSKRTSVSSFQSAMDSDSAASISLNVELDNVNFHIKKHSKYPHVPPHPADQKEYMIADNGGQQMISISDAFIKESLFNRRVEEKSKELFFTPLGWHHSNLDLLREENGEKQAMERLLSANHNHMMALLQQLLYNEALSLSWRDIIVPVVCQVVQTVRPDVKNRDDDMDVRQFVHIKKIPGGKKFDSVVVNGFVCTKNIAHKKMNSYIKNPKILLLKCSIEYLYREETKFTCIDPIVLQEREFLKNYVQRIVDVRPTLVLVEKTVSRIAQDLLLEQGITLVINVKPHVLDRVSRMTQGDVLMSMDQLLTKPHLGTCHKFYIQVFQLPNEQTKTLMFFEGCPQHLGCTVKLRGAGEYELARVKEILIFMICVAYHSQLEISFLMDEFAMPPQLNKNGSFQSLMEEQGEEDGQQDLLNREFDTVGKEADVVSDKLPVTSESVSLDEIGSLEEQTLTEEDDQISGDLQEAALQKQQGYPLVDSFYRPKIITEALLPLDLTEQQLGILDTEQLELLGVINDYQEPKSQAREFRDPLQDDTGLYITEEVTSSEDRLKTFSLAFKQELKDVILCISPVISFREPFLLTERGMRCPTREYFSEQVFFSPLLNKEYKELDIRRKKQLLRDLSGLQGMNGSVQARPIQILPSHELVSTRIAEPLNSSSSLARLVADFRARGGRIVQKDCADPFVQSKETSAVKLGVRSEDDEKMFIQNESLWSQKVDCLSCTNHQRLCVLFSSSSSQSGNAPSACVSPWMVVMEFYGKNDLTLGVFLERYCFRPSYQCPNMFCETPMVHHIRRFVHGQGCVQIILKELDSPVPGYQHTILTYSWCRLCKQVTPVVPLSNDSWSMSFAKYLELRFYGYQYTRRANAEPCGHSIHHDYHQYFSYNQMVASFSYSAIRLLEVCVPHPKIYIKRQVPLKITMLQDLKDFSQKISQVYIAVDERLTSLKTDTFSKAREEKMEDLFAQKEMEEVEFRNWIEKIQARMLSSSFDTPQQLHSISESLIAKKQSLCEMLQAWNNRLQDLFQQEKGRKRPSVPPSPGRLRQGDENKISSMDASPRNVSPALQNGEKEDRFLTTLSSQSSTSSSLLQLPTPPEVVSDQLTGGSTSANVLSDPDAAGSSEDVFDGHLLGSVDSQVKEKSTMKAILANLLPGNSYTPIPSPFEPDKHYLMYEHERVPIAVCEKEPSSIIAFALSCKEYKNALDELSKLFLKSSIEEGFQSNSMAESRVKTNSPVRIPETNVGQASQTTEAEQSKKPYGVLSFFRGTGGKSPDLSSQKKETLRGADSAYYQVGQTGKEGAENQGAETQDEIEGSDAQKKQLGNPHVELQFSDANAKFYCRIYYAGEFHKMREVILGSSEEDFIHSLSHSLPWQARGGKSGAAFYVTEDDRFILKQMPRLEVQSFLDFAPHYFTYITNAVQQKKPTALAKILGVYRIGYKNSQNNTEKKLDLLVMENLFYGRKMAQVFDLKGSLRNRNVKTDTGKESCDVVLLDENLLKLVRDNPLYIRSHSKAVLKASIHSDSYFLSSHLIIDYSLLVGRDDTTNELLVGIIDYIRTFTWDKKLEMVVKSTGILGGQGKMPTVVSPELYRTRFCEAMDKAEAEAGKGNLPAPAFLRAREDREWVEIPFQKTGRFAAALRASRVDVEESGRQQQSDVAPPLSPASCRWVSSLLFRSFSSESFPTCLGAEISNDPTMPPVLAFLAVGGCFLALAEEELDNTITMEDQIYLLLESKVQCEQNLTAQVQEERAGDQCFPEWDGLICWPRGSVGKTLAVPCPSYIYDFNHQGMAFRHCNSNGTWAYVHSLNRTWSNYSECLRFLQTETSVRKRKFFERLSIMYTVGYSISFSSLAVAVFIIGYFRRLHCTRNCIHLHLFVSFMLRATSIFIKDKVVRPHFGDKEFDSLLTSDLQNIIQTPVMDRSQYVWCKITVVMFIYFLATNYYWILVEGLYLHSLIFVAFFSDTKYLWGFILIGWGFPAVFVAAWAAVRAAMADARCWELNAGNIKWIYQTPILVAIGLNFVLFLNTVRVLATKIWETNAVGYDVRKQYRKLAKSTLILILVFGVHYIVFVCLPHTFTGLGWEIRMHCELFFNSFQGFFVSIIYCYCNGEVQAELKKTWAKWNLATDWKRTVPCRNSHCGSVLTNMTQSTSNQAQMGASSRMRLVSSKACRNGTGQNDAHIHLPGYVRSNSEHDCMPHWAQEEADEEEEKRLDGISLNKPSRLQNNHADFLKVEANQMEIEAAL</sequence>
<keyword evidence="21" id="KW-0297">G-protein coupled receptor</keyword>
<feature type="transmembrane region" description="Helical" evidence="44">
    <location>
        <begin position="2403"/>
        <end position="2424"/>
    </location>
</feature>
<dbReference type="FunFam" id="1.20.1070.10:FF:000127">
    <property type="entry name" value="Parathyroid hormone 2 receptor"/>
    <property type="match status" value="1"/>
</dbReference>
<dbReference type="InterPro" id="IPR000832">
    <property type="entry name" value="GPCR_2_secretin-like"/>
</dbReference>
<dbReference type="InterPro" id="IPR027484">
    <property type="entry name" value="PInositol-4-P-5-kinase_N"/>
</dbReference>
<evidence type="ECO:0000256" key="34">
    <source>
        <dbReference type="ARBA" id="ARBA00065580"/>
    </source>
</evidence>
<evidence type="ECO:0000313" key="50">
    <source>
        <dbReference type="EMBL" id="KAK9410913.1"/>
    </source>
</evidence>
<dbReference type="Gene3D" id="4.10.1240.10">
    <property type="entry name" value="GPCR, family 2, extracellular hormone receptor domain"/>
    <property type="match status" value="1"/>
</dbReference>
<dbReference type="SMART" id="SM00330">
    <property type="entry name" value="PIPKc"/>
    <property type="match status" value="1"/>
</dbReference>
<feature type="domain" description="PIPK" evidence="49">
    <location>
        <begin position="1842"/>
        <end position="2168"/>
    </location>
</feature>
<dbReference type="InterPro" id="IPR001879">
    <property type="entry name" value="GPCR_2_extracellular_dom"/>
</dbReference>
<dbReference type="PROSITE" id="PS00649">
    <property type="entry name" value="G_PROTEIN_RECEP_F2_1"/>
    <property type="match status" value="1"/>
</dbReference>
<evidence type="ECO:0000256" key="17">
    <source>
        <dbReference type="ARBA" id="ARBA00022833"/>
    </source>
</evidence>
<feature type="compositionally biased region" description="Low complexity" evidence="43">
    <location>
        <begin position="359"/>
        <end position="370"/>
    </location>
</feature>
<keyword evidence="10 44" id="KW-0812">Transmembrane</keyword>
<dbReference type="GO" id="GO:0004930">
    <property type="term" value="F:G protein-coupled receptor activity"/>
    <property type="evidence" value="ECO:0007669"/>
    <property type="project" value="UniProtKB-KW"/>
</dbReference>
<keyword evidence="22" id="KW-0443">Lipid metabolism</keyword>
<dbReference type="InterPro" id="IPR000591">
    <property type="entry name" value="DEP_dom"/>
</dbReference>
<dbReference type="PROSITE" id="PS50261">
    <property type="entry name" value="G_PROTEIN_RECEP_F2_4"/>
    <property type="match status" value="1"/>
</dbReference>
<dbReference type="PROSITE" id="PS50227">
    <property type="entry name" value="G_PROTEIN_RECEP_F2_3"/>
    <property type="match status" value="1"/>
</dbReference>
<evidence type="ECO:0000256" key="7">
    <source>
        <dbReference type="ARBA" id="ARBA00022475"/>
    </source>
</evidence>
<evidence type="ECO:0000256" key="31">
    <source>
        <dbReference type="ARBA" id="ARBA00052820"/>
    </source>
</evidence>
<evidence type="ECO:0000256" key="20">
    <source>
        <dbReference type="ARBA" id="ARBA00022990"/>
    </source>
</evidence>
<evidence type="ECO:0000256" key="21">
    <source>
        <dbReference type="ARBA" id="ARBA00023040"/>
    </source>
</evidence>
<feature type="domain" description="G-protein coupled receptors family 2 profile 1" evidence="47">
    <location>
        <begin position="2302"/>
        <end position="2386"/>
    </location>
</feature>
<keyword evidence="19 44" id="KW-1133">Transmembrane helix</keyword>
<evidence type="ECO:0000256" key="12">
    <source>
        <dbReference type="ARBA" id="ARBA00022729"/>
    </source>
</evidence>
<dbReference type="Gene3D" id="3.30.40.10">
    <property type="entry name" value="Zinc/RING finger domain, C3HC4 (zinc finger)"/>
    <property type="match status" value="1"/>
</dbReference>
<dbReference type="GO" id="GO:0005886">
    <property type="term" value="C:plasma membrane"/>
    <property type="evidence" value="ECO:0007669"/>
    <property type="project" value="UniProtKB-SubCell"/>
</dbReference>
<evidence type="ECO:0000256" key="28">
    <source>
        <dbReference type="ARBA" id="ARBA00046301"/>
    </source>
</evidence>
<dbReference type="InterPro" id="IPR002423">
    <property type="entry name" value="Cpn60/GroEL/TCP-1"/>
</dbReference>
<dbReference type="InterPro" id="IPR011011">
    <property type="entry name" value="Znf_FYVE_PHD"/>
</dbReference>
<keyword evidence="8" id="KW-0597">Phosphoprotein</keyword>
<dbReference type="FunFam" id="1.10.10.10:FF:000206">
    <property type="entry name" value="1-phosphatidylinositol 3-phosphate 5-kinase isoform X1"/>
    <property type="match status" value="1"/>
</dbReference>
<evidence type="ECO:0000256" key="3">
    <source>
        <dbReference type="ARBA" id="ARBA00004651"/>
    </source>
</evidence>
<comment type="similarity">
    <text evidence="4">Belongs to the G-protein coupled receptor 2 family.</text>
</comment>
<dbReference type="GO" id="GO:1903426">
    <property type="term" value="P:regulation of reactive oxygen species biosynthetic process"/>
    <property type="evidence" value="ECO:0007669"/>
    <property type="project" value="UniProtKB-ARBA"/>
</dbReference>
<dbReference type="GO" id="GO:0052810">
    <property type="term" value="F:1-phosphatidylinositol-5-kinase activity"/>
    <property type="evidence" value="ECO:0007669"/>
    <property type="project" value="UniProtKB-ARBA"/>
</dbReference>
<dbReference type="SMART" id="SM00049">
    <property type="entry name" value="DEP"/>
    <property type="match status" value="1"/>
</dbReference>
<evidence type="ECO:0000256" key="38">
    <source>
        <dbReference type="ARBA" id="ARBA00077223"/>
    </source>
</evidence>
<keyword evidence="17" id="KW-0862">Zinc</keyword>
<feature type="region of interest" description="Disordered" evidence="43">
    <location>
        <begin position="358"/>
        <end position="413"/>
    </location>
</feature>
<keyword evidence="13 42" id="KW-0547">Nucleotide-binding</keyword>
<feature type="transmembrane region" description="Helical" evidence="44">
    <location>
        <begin position="2490"/>
        <end position="2511"/>
    </location>
</feature>
<evidence type="ECO:0000256" key="25">
    <source>
        <dbReference type="ARBA" id="ARBA00023180"/>
    </source>
</evidence>
<dbReference type="InterPro" id="IPR027483">
    <property type="entry name" value="PInositol-4-P-4/5-kinase_C_sf"/>
</dbReference>
<evidence type="ECO:0000256" key="33">
    <source>
        <dbReference type="ARBA" id="ARBA00064029"/>
    </source>
</evidence>
<dbReference type="GO" id="GO:0004674">
    <property type="term" value="F:protein serine/threonine kinase activity"/>
    <property type="evidence" value="ECO:0007669"/>
    <property type="project" value="UniProtKB-EC"/>
</dbReference>
<evidence type="ECO:0000256" key="42">
    <source>
        <dbReference type="PROSITE-ProRule" id="PRU00781"/>
    </source>
</evidence>
<dbReference type="Proteomes" id="UP001474421">
    <property type="component" value="Unassembled WGS sequence"/>
</dbReference>
<dbReference type="Gene3D" id="3.30.800.10">
    <property type="entry name" value="Phosphatidylinositol Phosphate Kinase II Beta"/>
    <property type="match status" value="1"/>
</dbReference>
<feature type="compositionally biased region" description="Polar residues" evidence="43">
    <location>
        <begin position="381"/>
        <end position="394"/>
    </location>
</feature>
<evidence type="ECO:0000256" key="30">
    <source>
        <dbReference type="ARBA" id="ARBA00050945"/>
    </source>
</evidence>
<dbReference type="SUPFAM" id="SSF52029">
    <property type="entry name" value="GroEL apical domain-like"/>
    <property type="match status" value="1"/>
</dbReference>
<dbReference type="SUPFAM" id="SSF56104">
    <property type="entry name" value="SAICAR synthase-like"/>
    <property type="match status" value="1"/>
</dbReference>
<evidence type="ECO:0000256" key="27">
    <source>
        <dbReference type="ARBA" id="ARBA00023329"/>
    </source>
</evidence>
<dbReference type="Gene3D" id="3.50.7.10">
    <property type="entry name" value="GroEL"/>
    <property type="match status" value="1"/>
</dbReference>
<feature type="domain" description="DEP" evidence="46">
    <location>
        <begin position="443"/>
        <end position="518"/>
    </location>
</feature>
<dbReference type="GO" id="GO:0005524">
    <property type="term" value="F:ATP binding"/>
    <property type="evidence" value="ECO:0007669"/>
    <property type="project" value="UniProtKB-UniRule"/>
</dbReference>
<evidence type="ECO:0000259" key="45">
    <source>
        <dbReference type="PROSITE" id="PS50178"/>
    </source>
</evidence>
<dbReference type="PROSITE" id="PS51455">
    <property type="entry name" value="PIPK"/>
    <property type="match status" value="1"/>
</dbReference>
<dbReference type="SMART" id="SM00008">
    <property type="entry name" value="HormR"/>
    <property type="match status" value="1"/>
</dbReference>
<evidence type="ECO:0000256" key="18">
    <source>
        <dbReference type="ARBA" id="ARBA00022840"/>
    </source>
</evidence>
<evidence type="ECO:0000256" key="26">
    <source>
        <dbReference type="ARBA" id="ARBA00023224"/>
    </source>
</evidence>
<dbReference type="GO" id="GO:0046488">
    <property type="term" value="P:phosphatidylinositol metabolic process"/>
    <property type="evidence" value="ECO:0007669"/>
    <property type="project" value="UniProtKB-UniRule"/>
</dbReference>
<comment type="subunit">
    <text evidence="33">Binds to TIPF39/TIP39.</text>
</comment>
<feature type="region of interest" description="Disordered" evidence="43">
    <location>
        <begin position="1788"/>
        <end position="1821"/>
    </location>
</feature>
<dbReference type="GO" id="GO:0030593">
    <property type="term" value="P:neutrophil chemotaxis"/>
    <property type="evidence" value="ECO:0007669"/>
    <property type="project" value="UniProtKB-ARBA"/>
</dbReference>
<evidence type="ECO:0000256" key="44">
    <source>
        <dbReference type="SAM" id="Phobius"/>
    </source>
</evidence>
<keyword evidence="15 41" id="KW-0863">Zinc-finger</keyword>
<evidence type="ECO:0000256" key="24">
    <source>
        <dbReference type="ARBA" id="ARBA00023170"/>
    </source>
</evidence>
<dbReference type="InterPro" id="IPR000306">
    <property type="entry name" value="Znf_FYVE"/>
</dbReference>
<evidence type="ECO:0000256" key="22">
    <source>
        <dbReference type="ARBA" id="ARBA00023098"/>
    </source>
</evidence>
<dbReference type="FunFam" id="4.10.1240.10:FF:000005">
    <property type="entry name" value="Parathyroid hormone/parathyroid hormone-related peptide receptor"/>
    <property type="match status" value="1"/>
</dbReference>
<feature type="compositionally biased region" description="Low complexity" evidence="43">
    <location>
        <begin position="152"/>
        <end position="166"/>
    </location>
</feature>
<feature type="compositionally biased region" description="Basic and acidic residues" evidence="43">
    <location>
        <begin position="188"/>
        <end position="202"/>
    </location>
</feature>
<dbReference type="GO" id="GO:0031901">
    <property type="term" value="C:early endosome membrane"/>
    <property type="evidence" value="ECO:0007669"/>
    <property type="project" value="UniProtKB-SubCell"/>
</dbReference>
<evidence type="ECO:0000256" key="8">
    <source>
        <dbReference type="ARBA" id="ARBA00022553"/>
    </source>
</evidence>
<dbReference type="Gene3D" id="1.10.10.10">
    <property type="entry name" value="Winged helix-like DNA-binding domain superfamily/Winged helix DNA-binding domain"/>
    <property type="match status" value="1"/>
</dbReference>
<evidence type="ECO:0000259" key="48">
    <source>
        <dbReference type="PROSITE" id="PS50261"/>
    </source>
</evidence>
<evidence type="ECO:0000259" key="49">
    <source>
        <dbReference type="PROSITE" id="PS51455"/>
    </source>
</evidence>
<keyword evidence="25" id="KW-0325">Glycoprotein</keyword>
<dbReference type="InterPro" id="IPR017981">
    <property type="entry name" value="GPCR_2-like_7TM"/>
</dbReference>
<feature type="domain" description="G-protein coupled receptors family 2 profile 2" evidence="48">
    <location>
        <begin position="2401"/>
        <end position="2673"/>
    </location>
</feature>
<gene>
    <name evidence="50" type="ORF">NXF25_002088</name>
</gene>
<dbReference type="Pfam" id="PF01363">
    <property type="entry name" value="FYVE"/>
    <property type="match status" value="1"/>
</dbReference>
<reference evidence="50 51" key="1">
    <citation type="journal article" date="2024" name="Proc. Natl. Acad. Sci. U.S.A.">
        <title>The genetic regulatory architecture and epigenomic basis for age-related changes in rattlesnake venom.</title>
        <authorList>
            <person name="Hogan M.P."/>
            <person name="Holding M.L."/>
            <person name="Nystrom G.S."/>
            <person name="Colston T.J."/>
            <person name="Bartlett D.A."/>
            <person name="Mason A.J."/>
            <person name="Ellsworth S.A."/>
            <person name="Rautsaw R.M."/>
            <person name="Lawrence K.C."/>
            <person name="Strickland J.L."/>
            <person name="He B."/>
            <person name="Fraser P."/>
            <person name="Margres M.J."/>
            <person name="Gilbert D.M."/>
            <person name="Gibbs H.L."/>
            <person name="Parkinson C.L."/>
            <person name="Rokyta D.R."/>
        </authorList>
    </citation>
    <scope>NUCLEOTIDE SEQUENCE [LARGE SCALE GENOMIC DNA]</scope>
    <source>
        <strain evidence="50">DRR0105</strain>
    </source>
</reference>
<feature type="transmembrane region" description="Helical" evidence="44">
    <location>
        <begin position="2621"/>
        <end position="2643"/>
    </location>
</feature>
<dbReference type="CDD" id="cd04448">
    <property type="entry name" value="DEP_PIKfyve"/>
    <property type="match status" value="1"/>
</dbReference>
<dbReference type="SMART" id="SM00064">
    <property type="entry name" value="FYVE"/>
    <property type="match status" value="1"/>
</dbReference>
<dbReference type="PROSITE" id="PS00650">
    <property type="entry name" value="G_PROTEIN_RECEP_F2_2"/>
    <property type="match status" value="1"/>
</dbReference>
<keyword evidence="20" id="KW-0007">Acetylation</keyword>
<protein>
    <recommendedName>
        <fullName evidence="35">1-phosphatidylinositol 3-phosphate 5-kinase</fullName>
        <ecNumber evidence="5">2.7.1.150</ecNumber>
        <ecNumber evidence="6">2.7.11.1</ecNumber>
    </recommendedName>
    <alternativeName>
        <fullName evidence="39">FYVE finger-containing phosphoinositide kinase</fullName>
    </alternativeName>
    <alternativeName>
        <fullName evidence="40">PIKfyve</fullName>
    </alternativeName>
    <alternativeName>
        <fullName evidence="36">Parathyroid hormone 2 receptor</fullName>
    </alternativeName>
    <alternativeName>
        <fullName evidence="38">Phosphatidylinositol 3-phosphate 5-kinase type III</fullName>
    </alternativeName>
    <alternativeName>
        <fullName evidence="37">Serine-protein kinase PIKFYVE</fullName>
    </alternativeName>
</protein>
<keyword evidence="14" id="KW-0967">Endosome</keyword>
<evidence type="ECO:0000256" key="37">
    <source>
        <dbReference type="ARBA" id="ARBA00076918"/>
    </source>
</evidence>
<name>A0AAW1CB40_CROAD</name>
<dbReference type="PANTHER" id="PTHR46715:SF1">
    <property type="entry name" value="1-PHOSPHATIDYLINOSITOL 3-PHOSPHATE 5-KINASE"/>
    <property type="match status" value="1"/>
</dbReference>
<keyword evidence="16 42" id="KW-0418">Kinase</keyword>
<dbReference type="SUPFAM" id="SSF57903">
    <property type="entry name" value="FYVE/PHD zinc finger"/>
    <property type="match status" value="1"/>
</dbReference>
<evidence type="ECO:0000256" key="40">
    <source>
        <dbReference type="ARBA" id="ARBA00081348"/>
    </source>
</evidence>
<evidence type="ECO:0000259" key="46">
    <source>
        <dbReference type="PROSITE" id="PS50186"/>
    </source>
</evidence>
<feature type="compositionally biased region" description="Polar residues" evidence="43">
    <location>
        <begin position="1808"/>
        <end position="1818"/>
    </location>
</feature>
<comment type="catalytic activity">
    <reaction evidence="30">
        <text>a 1,2-diacyl-sn-glycero-3-phospho-(1D-myo-inositol) + ATP = a 1,2-diacyl-sn-glycero-3-phospho-(1D-myo-inositol-5-phosphate) + ADP + H(+)</text>
        <dbReference type="Rhea" id="RHEA:44680"/>
        <dbReference type="ChEBI" id="CHEBI:15378"/>
        <dbReference type="ChEBI" id="CHEBI:30616"/>
        <dbReference type="ChEBI" id="CHEBI:57795"/>
        <dbReference type="ChEBI" id="CHEBI:57880"/>
        <dbReference type="ChEBI" id="CHEBI:456216"/>
    </reaction>
    <physiologicalReaction direction="left-to-right" evidence="30">
        <dbReference type="Rhea" id="RHEA:44681"/>
    </physiologicalReaction>
</comment>
<dbReference type="Pfam" id="PF02793">
    <property type="entry name" value="HRM"/>
    <property type="match status" value="1"/>
</dbReference>
<keyword evidence="27" id="KW-0968">Cytoplasmic vesicle</keyword>
<evidence type="ECO:0000256" key="11">
    <source>
        <dbReference type="ARBA" id="ARBA00022723"/>
    </source>
</evidence>
<evidence type="ECO:0000256" key="14">
    <source>
        <dbReference type="ARBA" id="ARBA00022753"/>
    </source>
</evidence>
<dbReference type="InterPro" id="IPR036445">
    <property type="entry name" value="GPCR_2_extracell_dom_sf"/>
</dbReference>
<dbReference type="Pfam" id="PF01504">
    <property type="entry name" value="PIP5K"/>
    <property type="match status" value="2"/>
</dbReference>
<feature type="compositionally biased region" description="Polar residues" evidence="43">
    <location>
        <begin position="142"/>
        <end position="151"/>
    </location>
</feature>
<dbReference type="Gene3D" id="1.20.1070.10">
    <property type="entry name" value="Rhodopsin 7-helix transmembrane proteins"/>
    <property type="match status" value="1"/>
</dbReference>
<keyword evidence="7" id="KW-1003">Cell membrane</keyword>
<dbReference type="GO" id="GO:0030670">
    <property type="term" value="C:phagocytic vesicle membrane"/>
    <property type="evidence" value="ECO:0007669"/>
    <property type="project" value="UniProtKB-SubCell"/>
</dbReference>
<dbReference type="GO" id="GO:0032438">
    <property type="term" value="P:melanosome organization"/>
    <property type="evidence" value="ECO:0007669"/>
    <property type="project" value="UniProtKB-ARBA"/>
</dbReference>
<evidence type="ECO:0000256" key="2">
    <source>
        <dbReference type="ARBA" id="ARBA00004633"/>
    </source>
</evidence>
<evidence type="ECO:0000256" key="39">
    <source>
        <dbReference type="ARBA" id="ARBA00077675"/>
    </source>
</evidence>
<dbReference type="InterPro" id="IPR037378">
    <property type="entry name" value="PIKfyve_DEP"/>
</dbReference>
<feature type="compositionally biased region" description="Polar residues" evidence="43">
    <location>
        <begin position="1667"/>
        <end position="1678"/>
    </location>
</feature>
<dbReference type="EC" id="2.7.11.1" evidence="6"/>
<dbReference type="FunFam" id="3.50.7.10:FF:000007">
    <property type="entry name" value="1-phosphatidylinositol 3-phosphate 5-kinase isoform X1"/>
    <property type="match status" value="1"/>
</dbReference>
<evidence type="ECO:0000256" key="43">
    <source>
        <dbReference type="SAM" id="MobiDB-lite"/>
    </source>
</evidence>
<dbReference type="InterPro" id="IPR017983">
    <property type="entry name" value="GPCR_2_secretin-like_CS"/>
</dbReference>
<organism evidence="50 51">
    <name type="scientific">Crotalus adamanteus</name>
    <name type="common">Eastern diamondback rattlesnake</name>
    <dbReference type="NCBI Taxonomy" id="8729"/>
    <lineage>
        <taxon>Eukaryota</taxon>
        <taxon>Metazoa</taxon>
        <taxon>Chordata</taxon>
        <taxon>Craniata</taxon>
        <taxon>Vertebrata</taxon>
        <taxon>Euteleostomi</taxon>
        <taxon>Lepidosauria</taxon>
        <taxon>Squamata</taxon>
        <taxon>Bifurcata</taxon>
        <taxon>Unidentata</taxon>
        <taxon>Episquamata</taxon>
        <taxon>Toxicofera</taxon>
        <taxon>Serpentes</taxon>
        <taxon>Colubroidea</taxon>
        <taxon>Viperidae</taxon>
        <taxon>Crotalinae</taxon>
        <taxon>Crotalus</taxon>
    </lineage>
</organism>
<comment type="catalytic activity">
    <reaction evidence="29">
        <text>L-seryl-[protein] + ATP = O-phospho-L-seryl-[protein] + ADP + H(+)</text>
        <dbReference type="Rhea" id="RHEA:17989"/>
        <dbReference type="Rhea" id="RHEA-COMP:9863"/>
        <dbReference type="Rhea" id="RHEA-COMP:11604"/>
        <dbReference type="ChEBI" id="CHEBI:15378"/>
        <dbReference type="ChEBI" id="CHEBI:29999"/>
        <dbReference type="ChEBI" id="CHEBI:30616"/>
        <dbReference type="ChEBI" id="CHEBI:83421"/>
        <dbReference type="ChEBI" id="CHEBI:456216"/>
        <dbReference type="EC" id="2.7.11.1"/>
    </reaction>
    <physiologicalReaction direction="left-to-right" evidence="29">
        <dbReference type="Rhea" id="RHEA:17990"/>
    </physiologicalReaction>
</comment>
<evidence type="ECO:0000256" key="4">
    <source>
        <dbReference type="ARBA" id="ARBA00005314"/>
    </source>
</evidence>
<dbReference type="Pfam" id="PF00002">
    <property type="entry name" value="7tm_2"/>
    <property type="match status" value="1"/>
</dbReference>
<dbReference type="GO" id="GO:0008104">
    <property type="term" value="P:intracellular protein localization"/>
    <property type="evidence" value="ECO:0007669"/>
    <property type="project" value="UniProtKB-ARBA"/>
</dbReference>
<evidence type="ECO:0000259" key="47">
    <source>
        <dbReference type="PROSITE" id="PS50227"/>
    </source>
</evidence>
<dbReference type="InterPro" id="IPR044769">
    <property type="entry name" value="PIKfyve_PIPKc"/>
</dbReference>
<evidence type="ECO:0000256" key="10">
    <source>
        <dbReference type="ARBA" id="ARBA00022692"/>
    </source>
</evidence>
<keyword evidence="9 42" id="KW-0808">Transferase</keyword>
<keyword evidence="26" id="KW-0807">Transducer</keyword>
<dbReference type="CDD" id="cd15725">
    <property type="entry name" value="FYVE_PIKfyve_Fab1"/>
    <property type="match status" value="1"/>
</dbReference>
<keyword evidence="18 42" id="KW-0067">ATP-binding</keyword>
<dbReference type="InterPro" id="IPR043548">
    <property type="entry name" value="PIKfyve"/>
</dbReference>
<comment type="function">
    <text evidence="32">This is a specific receptor for parathyroid hormone. The activity of this receptor is mediated by G proteins which activate adenylyl cyclase. PTH2R may be responsible for PTH effects in a number of physiological systems. It may play a significant role in pancreatic function. PTH2R presence in neurons indicates that it may function as a neurotransmitter receptor.</text>
</comment>
<dbReference type="EC" id="2.7.1.150" evidence="5"/>
<feature type="domain" description="FYVE-type" evidence="45">
    <location>
        <begin position="237"/>
        <end position="297"/>
    </location>
</feature>
<dbReference type="GO" id="GO:0000139">
    <property type="term" value="C:Golgi membrane"/>
    <property type="evidence" value="ECO:0007669"/>
    <property type="project" value="UniProtKB-ARBA"/>
</dbReference>
<keyword evidence="12" id="KW-0732">Signal</keyword>
<evidence type="ECO:0000256" key="19">
    <source>
        <dbReference type="ARBA" id="ARBA00022989"/>
    </source>
</evidence>
<dbReference type="InterPro" id="IPR036390">
    <property type="entry name" value="WH_DNA-bd_sf"/>
</dbReference>
<dbReference type="SUPFAM" id="SSF111418">
    <property type="entry name" value="Hormone receptor domain"/>
    <property type="match status" value="1"/>
</dbReference>
<comment type="subunit">
    <text evidence="34">Component of the PI(3,5)P2 regulatory complex/PAS complex, at least composed of PIKFYVE, FIG4 and VAC14. VAC14 nucleates the assembly of the complex and serves as a scaffold by pentamerizing into a star-shaped structure, which can bind a single copy each of PIKFYVE and FIG4 and coordinates their activities. Interacts (via chaperonin-like domain) with RABEPK; the interaction recruits RABEPK to the endosomal membrane. Interacts with SPAG9. Interacts with EGFR.</text>
</comment>
<dbReference type="GO" id="GO:0035556">
    <property type="term" value="P:intracellular signal transduction"/>
    <property type="evidence" value="ECO:0007669"/>
    <property type="project" value="InterPro"/>
</dbReference>
<dbReference type="GO" id="GO:0008270">
    <property type="term" value="F:zinc ion binding"/>
    <property type="evidence" value="ECO:0007669"/>
    <property type="project" value="UniProtKB-KW"/>
</dbReference>
<dbReference type="Pfam" id="PF00118">
    <property type="entry name" value="Cpn60_TCP1"/>
    <property type="match status" value="1"/>
</dbReference>
<dbReference type="InterPro" id="IPR002498">
    <property type="entry name" value="PInositol-4-P-4/5-kinase_core"/>
</dbReference>
<evidence type="ECO:0000256" key="23">
    <source>
        <dbReference type="ARBA" id="ARBA00023136"/>
    </source>
</evidence>
<evidence type="ECO:0000256" key="16">
    <source>
        <dbReference type="ARBA" id="ARBA00022777"/>
    </source>
</evidence>
<keyword evidence="24" id="KW-0675">Receptor</keyword>
<dbReference type="InterPro" id="IPR036388">
    <property type="entry name" value="WH-like_DNA-bd_sf"/>
</dbReference>